<sequence length="194" mass="21453">MKPSGKILASIAVIILTAQGCSTQEVKPDVAEPASEDKTALDMSKQEPPMVIRKGDHPLNLVRIMDGAVCKNDQQGAEGEFLLYADPADIDRIKKDKGEKVFSSFEQKIETFSANIFEKVINATTLTEDPFALGDYEANQKLAKQVADNFKTEVADNIEKFQQETTLTIDVVAFPASFTFYHKGCDINKMNMPD</sequence>
<keyword evidence="2" id="KW-1185">Reference proteome</keyword>
<reference evidence="2" key="1">
    <citation type="submission" date="2017-02" db="EMBL/GenBank/DDBJ databases">
        <authorList>
            <person name="Daims H."/>
        </authorList>
    </citation>
    <scope>NUCLEOTIDE SEQUENCE [LARGE SCALE GENOMIC DNA]</scope>
</reference>
<evidence type="ECO:0000313" key="2">
    <source>
        <dbReference type="Proteomes" id="UP000195442"/>
    </source>
</evidence>
<dbReference type="OrthoDB" id="5564333at2"/>
<dbReference type="PROSITE" id="PS51257">
    <property type="entry name" value="PROKAR_LIPOPROTEIN"/>
    <property type="match status" value="1"/>
</dbReference>
<organism evidence="1 2">
    <name type="scientific">Crenothrix polyspora</name>
    <dbReference type="NCBI Taxonomy" id="360316"/>
    <lineage>
        <taxon>Bacteria</taxon>
        <taxon>Pseudomonadati</taxon>
        <taxon>Pseudomonadota</taxon>
        <taxon>Gammaproteobacteria</taxon>
        <taxon>Methylococcales</taxon>
        <taxon>Crenotrichaceae</taxon>
        <taxon>Crenothrix</taxon>
    </lineage>
</organism>
<name>A0A1R4H4D5_9GAMM</name>
<evidence type="ECO:0008006" key="3">
    <source>
        <dbReference type="Google" id="ProtNLM"/>
    </source>
</evidence>
<dbReference type="AlphaFoldDB" id="A0A1R4H4D5"/>
<accession>A0A1R4H4D5</accession>
<proteinExistence type="predicted"/>
<dbReference type="EMBL" id="FUKJ01000114">
    <property type="protein sequence ID" value="SJM91079.1"/>
    <property type="molecule type" value="Genomic_DNA"/>
</dbReference>
<dbReference type="Proteomes" id="UP000195442">
    <property type="component" value="Unassembled WGS sequence"/>
</dbReference>
<protein>
    <recommendedName>
        <fullName evidence="3">Lipoprotein</fullName>
    </recommendedName>
</protein>
<evidence type="ECO:0000313" key="1">
    <source>
        <dbReference type="EMBL" id="SJM91079.1"/>
    </source>
</evidence>
<gene>
    <name evidence="1" type="ORF">CRENPOLYSF2_2000004</name>
</gene>
<dbReference type="RefSeq" id="WP_087146376.1">
    <property type="nucleotide sequence ID" value="NZ_FUKJ01000114.1"/>
</dbReference>